<evidence type="ECO:0000256" key="5">
    <source>
        <dbReference type="ARBA" id="ARBA00023136"/>
    </source>
</evidence>
<dbReference type="InterPro" id="IPR018076">
    <property type="entry name" value="T2SS_GspF_dom"/>
</dbReference>
<evidence type="ECO:0000256" key="2">
    <source>
        <dbReference type="ARBA" id="ARBA00022475"/>
    </source>
</evidence>
<sequence length="266" mass="27293">MTGITVAASALSLALVVFPSSPRRRLMPAARARRRVTVPAGGAGCIAGCAVVAAAVLSPLTTVLAIAVVGATAALRYRHRRRIRRAMREGRTLETALDVLVGELRVGSHPVRAFGVAADETVGAVAASLRAVAARARLGADVTSGLSAAAGSSALPAHWDRLAVCWRLASDHGLAIATLMRAAQRDIAERQRFSARVSSSLAGARASAAILAGLPILGVLLGQLIGARPLSFLLGGHAGGWLLVVGSTLACAGLLWSDRLTDRLEA</sequence>
<keyword evidence="5 6" id="KW-0472">Membrane</keyword>
<proteinExistence type="predicted"/>
<keyword evidence="4 6" id="KW-1133">Transmembrane helix</keyword>
<comment type="caution">
    <text evidence="8">The sequence shown here is derived from an EMBL/GenBank/DDBJ whole genome shotgun (WGS) entry which is preliminary data.</text>
</comment>
<evidence type="ECO:0000256" key="3">
    <source>
        <dbReference type="ARBA" id="ARBA00022692"/>
    </source>
</evidence>
<feature type="transmembrane region" description="Helical" evidence="6">
    <location>
        <begin position="238"/>
        <end position="256"/>
    </location>
</feature>
<dbReference type="RefSeq" id="WP_071513028.1">
    <property type="nucleotide sequence ID" value="NZ_CP060015.1"/>
</dbReference>
<gene>
    <name evidence="8" type="ORF">BST29_08135</name>
</gene>
<feature type="transmembrane region" description="Helical" evidence="6">
    <location>
        <begin position="43"/>
        <end position="75"/>
    </location>
</feature>
<comment type="subcellular location">
    <subcellularLocation>
        <location evidence="1">Cell membrane</location>
        <topology evidence="1">Multi-pass membrane protein</topology>
    </subcellularLocation>
</comment>
<keyword evidence="9" id="KW-1185">Reference proteome</keyword>
<dbReference type="Pfam" id="PF00482">
    <property type="entry name" value="T2SSF"/>
    <property type="match status" value="1"/>
</dbReference>
<keyword evidence="2" id="KW-1003">Cell membrane</keyword>
<dbReference type="PANTHER" id="PTHR35007:SF4">
    <property type="entry name" value="CONSERVED TRANSMEMBRANE PROTEIN-RELATED"/>
    <property type="match status" value="1"/>
</dbReference>
<accession>A0ABX3SU01</accession>
<dbReference type="Proteomes" id="UP000243140">
    <property type="component" value="Unassembled WGS sequence"/>
</dbReference>
<dbReference type="PANTHER" id="PTHR35007">
    <property type="entry name" value="INTEGRAL MEMBRANE PROTEIN-RELATED"/>
    <property type="match status" value="1"/>
</dbReference>
<keyword evidence="3 6" id="KW-0812">Transmembrane</keyword>
<feature type="transmembrane region" description="Helical" evidence="6">
    <location>
        <begin position="206"/>
        <end position="226"/>
    </location>
</feature>
<evidence type="ECO:0000259" key="7">
    <source>
        <dbReference type="Pfam" id="PF00482"/>
    </source>
</evidence>
<evidence type="ECO:0000313" key="9">
    <source>
        <dbReference type="Proteomes" id="UP000243140"/>
    </source>
</evidence>
<organism evidence="8 9">
    <name type="scientific">Mycobacterium malmoense</name>
    <dbReference type="NCBI Taxonomy" id="1780"/>
    <lineage>
        <taxon>Bacteria</taxon>
        <taxon>Bacillati</taxon>
        <taxon>Actinomycetota</taxon>
        <taxon>Actinomycetes</taxon>
        <taxon>Mycobacteriales</taxon>
        <taxon>Mycobacteriaceae</taxon>
        <taxon>Mycobacterium</taxon>
    </lineage>
</organism>
<feature type="domain" description="Type II secretion system protein GspF" evidence="7">
    <location>
        <begin position="97"/>
        <end position="219"/>
    </location>
</feature>
<dbReference type="EMBL" id="MVHV01000006">
    <property type="protein sequence ID" value="ORA83951.1"/>
    <property type="molecule type" value="Genomic_DNA"/>
</dbReference>
<evidence type="ECO:0000256" key="1">
    <source>
        <dbReference type="ARBA" id="ARBA00004651"/>
    </source>
</evidence>
<evidence type="ECO:0000256" key="6">
    <source>
        <dbReference type="SAM" id="Phobius"/>
    </source>
</evidence>
<evidence type="ECO:0000313" key="8">
    <source>
        <dbReference type="EMBL" id="ORA83951.1"/>
    </source>
</evidence>
<name>A0ABX3SU01_MYCMA</name>
<protein>
    <recommendedName>
        <fullName evidence="7">Type II secretion system protein GspF domain-containing protein</fullName>
    </recommendedName>
</protein>
<reference evidence="8 9" key="1">
    <citation type="submission" date="2017-02" db="EMBL/GenBank/DDBJ databases">
        <title>The new phylogeny of genus Mycobacterium.</title>
        <authorList>
            <person name="Tortoli E."/>
            <person name="Trovato A."/>
            <person name="Cirillo D.M."/>
        </authorList>
    </citation>
    <scope>NUCLEOTIDE SEQUENCE [LARGE SCALE GENOMIC DNA]</scope>
    <source>
        <strain evidence="8 9">IP1130001</strain>
    </source>
</reference>
<evidence type="ECO:0000256" key="4">
    <source>
        <dbReference type="ARBA" id="ARBA00022989"/>
    </source>
</evidence>